<dbReference type="EMBL" id="VZBP01000136">
    <property type="protein sequence ID" value="MQO10080.1"/>
    <property type="molecule type" value="Genomic_DNA"/>
</dbReference>
<dbReference type="SUPFAM" id="SSF53756">
    <property type="entry name" value="UDP-Glycosyltransferase/glycogen phosphorylase"/>
    <property type="match status" value="1"/>
</dbReference>
<dbReference type="AlphaFoldDB" id="A0AA90VH21"/>
<organism evidence="2 3">
    <name type="scientific">Segatella copri</name>
    <dbReference type="NCBI Taxonomy" id="165179"/>
    <lineage>
        <taxon>Bacteria</taxon>
        <taxon>Pseudomonadati</taxon>
        <taxon>Bacteroidota</taxon>
        <taxon>Bacteroidia</taxon>
        <taxon>Bacteroidales</taxon>
        <taxon>Prevotellaceae</taxon>
        <taxon>Segatella</taxon>
    </lineage>
</organism>
<comment type="caution">
    <text evidence="2">The sequence shown here is derived from an EMBL/GenBank/DDBJ whole genome shotgun (WGS) entry which is preliminary data.</text>
</comment>
<name>A0AA90VH21_9BACT</name>
<sequence>MQTRTTSPVINCRILESTSKLKITMKVYLFISKHKKTLKMYLPYIEALQQKFDITGNLVDADIVMILGAWTRQGAQLARMSRKMGIPYIVCPLGDLSERNCRNPHFKRSLQILMYQKAMYRHSDLIIATTPLEKAYLEKLGWNKHITLIRYFGYSHLITEEGTMEDWQETDASTLADFERKKAEAIAQQTQHAIIAQIMQIQSRMPHKNIPQKYLDDLHTLLYADDYDEDAINEELKKLKLDSYAASVFQAMTDKTGLTEGFMPLPAKKGRKSKEILKYVK</sequence>
<gene>
    <name evidence="2" type="ORF">F7D57_10260</name>
</gene>
<evidence type="ECO:0000313" key="3">
    <source>
        <dbReference type="Proteomes" id="UP000405805"/>
    </source>
</evidence>
<dbReference type="GO" id="GO:0016757">
    <property type="term" value="F:glycosyltransferase activity"/>
    <property type="evidence" value="ECO:0007669"/>
    <property type="project" value="UniProtKB-ARBA"/>
</dbReference>
<dbReference type="InterPro" id="IPR028098">
    <property type="entry name" value="Glyco_trans_4-like_N"/>
</dbReference>
<accession>A0AA90VH21</accession>
<dbReference type="Pfam" id="PF13579">
    <property type="entry name" value="Glyco_trans_4_4"/>
    <property type="match status" value="1"/>
</dbReference>
<protein>
    <recommendedName>
        <fullName evidence="1">Glycosyltransferase subfamily 4-like N-terminal domain-containing protein</fullName>
    </recommendedName>
</protein>
<proteinExistence type="predicted"/>
<evidence type="ECO:0000259" key="1">
    <source>
        <dbReference type="Pfam" id="PF13579"/>
    </source>
</evidence>
<reference evidence="3" key="1">
    <citation type="submission" date="2019-09" db="EMBL/GenBank/DDBJ databases">
        <title>Distinct polysaccharide growth profiles of human intestinal Prevotella copri isolates.</title>
        <authorList>
            <person name="Fehlner-Peach H."/>
            <person name="Magnabosco C."/>
            <person name="Raghavan V."/>
            <person name="Scher J.U."/>
            <person name="Tett A."/>
            <person name="Cox L.M."/>
            <person name="Gottsegen C."/>
            <person name="Watters A."/>
            <person name="Wiltshire- Gordon J.D."/>
            <person name="Segata N."/>
            <person name="Bonneau R."/>
            <person name="Littman D.R."/>
        </authorList>
    </citation>
    <scope>NUCLEOTIDE SEQUENCE [LARGE SCALE GENOMIC DNA]</scope>
    <source>
        <strain evidence="3">iA624</strain>
    </source>
</reference>
<evidence type="ECO:0000313" key="2">
    <source>
        <dbReference type="EMBL" id="MQO10080.1"/>
    </source>
</evidence>
<feature type="domain" description="Glycosyltransferase subfamily 4-like N-terminal" evidence="1">
    <location>
        <begin position="57"/>
        <end position="149"/>
    </location>
</feature>
<dbReference type="Proteomes" id="UP000405805">
    <property type="component" value="Unassembled WGS sequence"/>
</dbReference>